<keyword evidence="3" id="KW-0804">Transcription</keyword>
<accession>A0ABW0YU72</accession>
<protein>
    <submittedName>
        <fullName evidence="7">Response regulator transcription factor</fullName>
    </submittedName>
</protein>
<dbReference type="PRINTS" id="PR00038">
    <property type="entry name" value="HTHLUXR"/>
</dbReference>
<dbReference type="PANTHER" id="PTHR43214">
    <property type="entry name" value="TWO-COMPONENT RESPONSE REGULATOR"/>
    <property type="match status" value="1"/>
</dbReference>
<organism evidence="7 8">
    <name type="scientific">Streptomyces gamaensis</name>
    <dbReference type="NCBI Taxonomy" id="1763542"/>
    <lineage>
        <taxon>Bacteria</taxon>
        <taxon>Bacillati</taxon>
        <taxon>Actinomycetota</taxon>
        <taxon>Actinomycetes</taxon>
        <taxon>Kitasatosporales</taxon>
        <taxon>Streptomycetaceae</taxon>
        <taxon>Streptomyces</taxon>
    </lineage>
</organism>
<feature type="domain" description="Response regulatory" evidence="6">
    <location>
        <begin position="1"/>
        <end position="112"/>
    </location>
</feature>
<evidence type="ECO:0000313" key="7">
    <source>
        <dbReference type="EMBL" id="MFC5719742.1"/>
    </source>
</evidence>
<evidence type="ECO:0000259" key="5">
    <source>
        <dbReference type="PROSITE" id="PS50043"/>
    </source>
</evidence>
<sequence length="216" mass="22995">MLVADRDPLARHVISTTLRGSGQVQSIVAIDASRPLREWQLDRADLVLLSVSPGDEVGRQARALVGRGARVLLLGARWADRDIDAALAAGVAGLLTKDTKPDRLAFAVAAAAVGYTLFSPGLISSATPSQPGRPKAATDPEQHIHGLSDREFEVLSLLATGRSTTEVAGLLDITSATVKSHVSHILGKLKVRNRVEAVLLFQQTASHHGLSEWPEQ</sequence>
<dbReference type="CDD" id="cd06170">
    <property type="entry name" value="LuxR_C_like"/>
    <property type="match status" value="1"/>
</dbReference>
<evidence type="ECO:0000256" key="2">
    <source>
        <dbReference type="ARBA" id="ARBA00023125"/>
    </source>
</evidence>
<feature type="domain" description="HTH luxR-type" evidence="5">
    <location>
        <begin position="140"/>
        <end position="205"/>
    </location>
</feature>
<dbReference type="Gene3D" id="3.40.50.2300">
    <property type="match status" value="1"/>
</dbReference>
<reference evidence="8" key="1">
    <citation type="journal article" date="2019" name="Int. J. Syst. Evol. Microbiol.">
        <title>The Global Catalogue of Microorganisms (GCM) 10K type strain sequencing project: providing services to taxonomists for standard genome sequencing and annotation.</title>
        <authorList>
            <consortium name="The Broad Institute Genomics Platform"/>
            <consortium name="The Broad Institute Genome Sequencing Center for Infectious Disease"/>
            <person name="Wu L."/>
            <person name="Ma J."/>
        </authorList>
    </citation>
    <scope>NUCLEOTIDE SEQUENCE [LARGE SCALE GENOMIC DNA]</scope>
    <source>
        <strain evidence="8">CGMCC 4.7304</strain>
    </source>
</reference>
<keyword evidence="2" id="KW-0238">DNA-binding</keyword>
<dbReference type="SUPFAM" id="SSF52172">
    <property type="entry name" value="CheY-like"/>
    <property type="match status" value="1"/>
</dbReference>
<keyword evidence="1" id="KW-0805">Transcription regulation</keyword>
<comment type="caution">
    <text evidence="4">Lacks conserved residue(s) required for the propagation of feature annotation.</text>
</comment>
<dbReference type="InterPro" id="IPR016032">
    <property type="entry name" value="Sig_transdc_resp-reg_C-effctor"/>
</dbReference>
<evidence type="ECO:0000256" key="1">
    <source>
        <dbReference type="ARBA" id="ARBA00023015"/>
    </source>
</evidence>
<keyword evidence="8" id="KW-1185">Reference proteome</keyword>
<dbReference type="PROSITE" id="PS00622">
    <property type="entry name" value="HTH_LUXR_1"/>
    <property type="match status" value="1"/>
</dbReference>
<evidence type="ECO:0000313" key="8">
    <source>
        <dbReference type="Proteomes" id="UP001596083"/>
    </source>
</evidence>
<dbReference type="InterPro" id="IPR011006">
    <property type="entry name" value="CheY-like_superfamily"/>
</dbReference>
<dbReference type="RefSeq" id="WP_390314844.1">
    <property type="nucleotide sequence ID" value="NZ_JBHSPB010000003.1"/>
</dbReference>
<dbReference type="PROSITE" id="PS50110">
    <property type="entry name" value="RESPONSE_REGULATORY"/>
    <property type="match status" value="1"/>
</dbReference>
<dbReference type="InterPro" id="IPR039420">
    <property type="entry name" value="WalR-like"/>
</dbReference>
<gene>
    <name evidence="7" type="ORF">ACFP1Z_06050</name>
</gene>
<evidence type="ECO:0000259" key="6">
    <source>
        <dbReference type="PROSITE" id="PS50110"/>
    </source>
</evidence>
<dbReference type="SUPFAM" id="SSF46894">
    <property type="entry name" value="C-terminal effector domain of the bipartite response regulators"/>
    <property type="match status" value="1"/>
</dbReference>
<comment type="caution">
    <text evidence="7">The sequence shown here is derived from an EMBL/GenBank/DDBJ whole genome shotgun (WGS) entry which is preliminary data.</text>
</comment>
<dbReference type="PANTHER" id="PTHR43214:SF24">
    <property type="entry name" value="TRANSCRIPTIONAL REGULATORY PROTEIN NARL-RELATED"/>
    <property type="match status" value="1"/>
</dbReference>
<dbReference type="EMBL" id="JBHSPB010000003">
    <property type="protein sequence ID" value="MFC5719742.1"/>
    <property type="molecule type" value="Genomic_DNA"/>
</dbReference>
<evidence type="ECO:0000256" key="4">
    <source>
        <dbReference type="PROSITE-ProRule" id="PRU00169"/>
    </source>
</evidence>
<dbReference type="InterPro" id="IPR000792">
    <property type="entry name" value="Tscrpt_reg_LuxR_C"/>
</dbReference>
<name>A0ABW0YU72_9ACTN</name>
<dbReference type="Proteomes" id="UP001596083">
    <property type="component" value="Unassembled WGS sequence"/>
</dbReference>
<dbReference type="SMART" id="SM00421">
    <property type="entry name" value="HTH_LUXR"/>
    <property type="match status" value="1"/>
</dbReference>
<proteinExistence type="predicted"/>
<evidence type="ECO:0000256" key="3">
    <source>
        <dbReference type="ARBA" id="ARBA00023163"/>
    </source>
</evidence>
<dbReference type="Pfam" id="PF00196">
    <property type="entry name" value="GerE"/>
    <property type="match status" value="1"/>
</dbReference>
<dbReference type="InterPro" id="IPR001789">
    <property type="entry name" value="Sig_transdc_resp-reg_receiver"/>
</dbReference>
<dbReference type="PROSITE" id="PS50043">
    <property type="entry name" value="HTH_LUXR_2"/>
    <property type="match status" value="1"/>
</dbReference>